<feature type="domain" description="Thioredoxin" evidence="2">
    <location>
        <begin position="615"/>
        <end position="698"/>
    </location>
</feature>
<dbReference type="InterPro" id="IPR052792">
    <property type="entry name" value="Thioredoxin_dom-contain_11"/>
</dbReference>
<evidence type="ECO:0000259" key="2">
    <source>
        <dbReference type="Pfam" id="PF00085"/>
    </source>
</evidence>
<dbReference type="InterPro" id="IPR036249">
    <property type="entry name" value="Thioredoxin-like_sf"/>
</dbReference>
<sequence>MSSLVDEDYDAEQNLSCKESSKGRSASTMFLYLRELFFLFALVFTSYTALFNSLPKIGKAPTPVPFFPRNSVVVDYYKGTVNAAFQRVSEVDLAMVMYYAPWDADSQVTRAEFESAGQFFKDEAFFTAISCWSPNSECKQHVPRIRHFPVIVAYLQHSKGIHYQGPLKSVYIINFIKTVMRPVRRILNPSDIFHLTSQFSVLVVGFFLFSGNLGAPGYYTFYSTALRMLENDPFCEVGFAVTTDQETASVLEFDMVPSIRLYLWNETYDYPLDADYTEESLVKWILKKMNKVVQWVSPPKLKSQTLSPHISNGPALILFTPRNPLMEINPMFSMLKEIAYRYHNCNNNSWVEYLSAFIDNHTNNLKLMEGDVDKYCFKLKKINDLYKVLFDMMSVTVPTISNTTEVLEDDMCDAGSVHSQYLGPEPEVCYKGSKSSSVLLDSIRHDKEYNGILSLLKDEKAPRQLLKKWDEFECKNFEFLTEYYHLPFPRAPDNSQLTEAINGLACANNRTLKIIAMDSLSHYQFAEGLGINILDMKDKTAAVIVDKKGDSQFVMKEEVNKDNLISFIMNHTLDKLNRSQRSSHDSKARTVTRHRYPVRASENCTHTDTESCVPELNSKSFLDFVMNPEKTVIVFYHTPYCALCRSISHLFLLLSRYFRHFPGLKFARIDGDNNDLPWEYTMDLYPAILFFPTVKKSESRVYSSNLPFTIKNLIHFVLANLEPEAKVPAMLSLCINFEKLQSESEARKCKSKIQKESYDYLSVTLKDMRKVMNRWRNTPPTSRFVWEIRRRKELLTRKLEYFKSSHFLLGSVDKIERNSNVVVKGIGINI</sequence>
<protein>
    <recommendedName>
        <fullName evidence="2">Thioredoxin domain-containing protein</fullName>
    </recommendedName>
</protein>
<feature type="transmembrane region" description="Helical" evidence="1">
    <location>
        <begin position="29"/>
        <end position="50"/>
    </location>
</feature>
<dbReference type="Pfam" id="PF00085">
    <property type="entry name" value="Thioredoxin"/>
    <property type="match status" value="1"/>
</dbReference>
<dbReference type="Proteomes" id="UP001372834">
    <property type="component" value="Unassembled WGS sequence"/>
</dbReference>
<dbReference type="PANTHER" id="PTHR46497:SF1">
    <property type="entry name" value="THIOREDOXIN DOMAIN-CONTAINING PROTEIN 11"/>
    <property type="match status" value="1"/>
</dbReference>
<proteinExistence type="predicted"/>
<dbReference type="SUPFAM" id="SSF52833">
    <property type="entry name" value="Thioredoxin-like"/>
    <property type="match status" value="3"/>
</dbReference>
<evidence type="ECO:0000256" key="1">
    <source>
        <dbReference type="SAM" id="Phobius"/>
    </source>
</evidence>
<dbReference type="PANTHER" id="PTHR46497">
    <property type="entry name" value="THIOREDOXIN DOMAIN-CONTAINING PROTEIN 11"/>
    <property type="match status" value="1"/>
</dbReference>
<evidence type="ECO:0000313" key="3">
    <source>
        <dbReference type="EMBL" id="KAK6643325.1"/>
    </source>
</evidence>
<dbReference type="Gene3D" id="3.40.30.10">
    <property type="entry name" value="Glutaredoxin"/>
    <property type="match status" value="2"/>
</dbReference>
<organism evidence="3 4">
    <name type="scientific">Polyplax serrata</name>
    <name type="common">Common mouse louse</name>
    <dbReference type="NCBI Taxonomy" id="468196"/>
    <lineage>
        <taxon>Eukaryota</taxon>
        <taxon>Metazoa</taxon>
        <taxon>Ecdysozoa</taxon>
        <taxon>Arthropoda</taxon>
        <taxon>Hexapoda</taxon>
        <taxon>Insecta</taxon>
        <taxon>Pterygota</taxon>
        <taxon>Neoptera</taxon>
        <taxon>Paraneoptera</taxon>
        <taxon>Psocodea</taxon>
        <taxon>Troctomorpha</taxon>
        <taxon>Phthiraptera</taxon>
        <taxon>Anoplura</taxon>
        <taxon>Polyplacidae</taxon>
        <taxon>Polyplax</taxon>
    </lineage>
</organism>
<keyword evidence="1" id="KW-1133">Transmembrane helix</keyword>
<dbReference type="EMBL" id="JAWJWE010000002">
    <property type="protein sequence ID" value="KAK6643325.1"/>
    <property type="molecule type" value="Genomic_DNA"/>
</dbReference>
<dbReference type="InterPro" id="IPR013766">
    <property type="entry name" value="Thioredoxin_domain"/>
</dbReference>
<dbReference type="CDD" id="cd02981">
    <property type="entry name" value="PDI_b_family"/>
    <property type="match status" value="1"/>
</dbReference>
<reference evidence="3 4" key="1">
    <citation type="submission" date="2023-10" db="EMBL/GenBank/DDBJ databases">
        <title>Genomes of two closely related lineages of the louse Polyplax serrata with different host specificities.</title>
        <authorList>
            <person name="Martinu J."/>
            <person name="Tarabai H."/>
            <person name="Stefka J."/>
            <person name="Hypsa V."/>
        </authorList>
    </citation>
    <scope>NUCLEOTIDE SEQUENCE [LARGE SCALE GENOMIC DNA]</scope>
    <source>
        <strain evidence="3">HR10_N</strain>
    </source>
</reference>
<accession>A0AAN8SE46</accession>
<dbReference type="AlphaFoldDB" id="A0AAN8SE46"/>
<keyword evidence="1" id="KW-0812">Transmembrane</keyword>
<name>A0AAN8SE46_POLSC</name>
<evidence type="ECO:0000313" key="4">
    <source>
        <dbReference type="Proteomes" id="UP001372834"/>
    </source>
</evidence>
<gene>
    <name evidence="3" type="ORF">RUM43_004830</name>
</gene>
<feature type="transmembrane region" description="Helical" evidence="1">
    <location>
        <begin position="199"/>
        <end position="219"/>
    </location>
</feature>
<comment type="caution">
    <text evidence="3">The sequence shown here is derived from an EMBL/GenBank/DDBJ whole genome shotgun (WGS) entry which is preliminary data.</text>
</comment>
<keyword evidence="1" id="KW-0472">Membrane</keyword>